<dbReference type="AlphaFoldDB" id="A0A849SHH7"/>
<proteinExistence type="predicted"/>
<keyword evidence="1" id="KW-0732">Signal</keyword>
<evidence type="ECO:0008006" key="4">
    <source>
        <dbReference type="Google" id="ProtNLM"/>
    </source>
</evidence>
<accession>A0A849SHH7</accession>
<feature type="chain" id="PRO_5032848162" description="VWA domain-containing protein" evidence="1">
    <location>
        <begin position="30"/>
        <end position="584"/>
    </location>
</feature>
<feature type="signal peptide" evidence="1">
    <location>
        <begin position="1"/>
        <end position="29"/>
    </location>
</feature>
<evidence type="ECO:0000256" key="1">
    <source>
        <dbReference type="SAM" id="SignalP"/>
    </source>
</evidence>
<name>A0A849SHH7_UNCEI</name>
<dbReference type="EMBL" id="JABFRW010000078">
    <property type="protein sequence ID" value="NOT33911.1"/>
    <property type="molecule type" value="Genomic_DNA"/>
</dbReference>
<dbReference type="Proteomes" id="UP000580839">
    <property type="component" value="Unassembled WGS sequence"/>
</dbReference>
<sequence length="584" mass="64570">MNLRSAWRWPRVLFVTALAVAACAGAAGAQTVLIDRGVRAGGLWCFPLPTDSLSYVYVPAAARLATDDAGRPQFSFVRYVVNERRDSSTSSTISEARGGGILTFLVLIDTDPKLVEDAQRVLRRTLKNDSISVRGPIVFQDGRYTLVSSILQPGGAARPTVLATGRAPVLEGNRLALSFDLDAERATLLMHSFTMAAPDISLMFDMTIAGLTEAYDAELTIDWSEVKKHKSFSTGGTVYYVSADIELALDELRRDSAIKLKTSGTSASMEALLATVYNKLLELMYKPVKPEQVSASDQNNLAGALSSMFQGKGAFSSRKTMGFGAQIAYTQRETRTEGASVMHFDHRSSVERHALIAFNIGDLFARHGADPNLFRAVNLGDPTFQQREVQVAVDAALLPEFERYVNSVTVTLRKDHVNGQQTLREVVLNRTNAAAAPGDRKLIYGWNGDDDRLAWLDYDYRARWSFKGGGAFETPWTRMNTPMIDLFAPYERRSVQMLGDAATLKARGVRAVVLQIEYPFFGELRRPQIVARPEESLEDKRVEITLPLGHPDYAYTLTWQLAGNQRLTAHRRDGSGLVFVDELP</sequence>
<evidence type="ECO:0000313" key="2">
    <source>
        <dbReference type="EMBL" id="NOT33911.1"/>
    </source>
</evidence>
<comment type="caution">
    <text evidence="2">The sequence shown here is derived from an EMBL/GenBank/DDBJ whole genome shotgun (WGS) entry which is preliminary data.</text>
</comment>
<reference evidence="2 3" key="1">
    <citation type="submission" date="2020-04" db="EMBL/GenBank/DDBJ databases">
        <title>Metagenomic profiling of ammonia- and methane-oxidizing microorganisms in a Dutch drinking water treatment plant.</title>
        <authorList>
            <person name="Poghosyan L."/>
            <person name="Leucker S."/>
        </authorList>
    </citation>
    <scope>NUCLEOTIDE SEQUENCE [LARGE SCALE GENOMIC DNA]</scope>
    <source>
        <strain evidence="2">S-RSF-IL-03</strain>
    </source>
</reference>
<evidence type="ECO:0000313" key="3">
    <source>
        <dbReference type="Proteomes" id="UP000580839"/>
    </source>
</evidence>
<protein>
    <recommendedName>
        <fullName evidence="4">VWA domain-containing protein</fullName>
    </recommendedName>
</protein>
<dbReference type="PROSITE" id="PS51257">
    <property type="entry name" value="PROKAR_LIPOPROTEIN"/>
    <property type="match status" value="1"/>
</dbReference>
<organism evidence="2 3">
    <name type="scientific">Eiseniibacteriota bacterium</name>
    <dbReference type="NCBI Taxonomy" id="2212470"/>
    <lineage>
        <taxon>Bacteria</taxon>
        <taxon>Candidatus Eiseniibacteriota</taxon>
    </lineage>
</organism>
<gene>
    <name evidence="2" type="ORF">HOP12_07050</name>
</gene>